<keyword evidence="5 6" id="KW-0472">Membrane</keyword>
<dbReference type="Gene3D" id="6.10.110.10">
    <property type="match status" value="1"/>
</dbReference>
<protein>
    <submittedName>
        <fullName evidence="7">Uncharacterized protein</fullName>
    </submittedName>
</protein>
<evidence type="ECO:0000256" key="1">
    <source>
        <dbReference type="ARBA" id="ARBA00004141"/>
    </source>
</evidence>
<evidence type="ECO:0000313" key="7">
    <source>
        <dbReference type="EMBL" id="PPJ60460.1"/>
    </source>
</evidence>
<comment type="subcellular location">
    <subcellularLocation>
        <location evidence="1">Membrane</location>
        <topology evidence="1">Multi-pass membrane protein</topology>
    </subcellularLocation>
</comment>
<keyword evidence="3 6" id="KW-0812">Transmembrane</keyword>
<sequence length="195" mass="21478">MFTSIAKCICRRRKSRTGNATTTIYAEKSHGHFRDEPSKDRADTISEVLGVLLTATAAPEKATRALEEIVRDSGWWDAWTAKALLSAIEDLLRSGKDMASTMEAAVDWAVCEAAKIPELAEQFAKEHPLMVGIVCAIVALGVLYIFWPAVLELLGFGSDGPIEESFAAYWQSLYPDVPYGSLFAYLQRLGMTRLA</sequence>
<organism evidence="7 8">
    <name type="scientific">Cercospora berteroae</name>
    <dbReference type="NCBI Taxonomy" id="357750"/>
    <lineage>
        <taxon>Eukaryota</taxon>
        <taxon>Fungi</taxon>
        <taxon>Dikarya</taxon>
        <taxon>Ascomycota</taxon>
        <taxon>Pezizomycotina</taxon>
        <taxon>Dothideomycetes</taxon>
        <taxon>Dothideomycetidae</taxon>
        <taxon>Mycosphaerellales</taxon>
        <taxon>Mycosphaerellaceae</taxon>
        <taxon>Cercospora</taxon>
    </lineage>
</organism>
<name>A0A2S6CL84_9PEZI</name>
<evidence type="ECO:0000256" key="6">
    <source>
        <dbReference type="SAM" id="Phobius"/>
    </source>
</evidence>
<dbReference type="Proteomes" id="UP000237631">
    <property type="component" value="Unassembled WGS sequence"/>
</dbReference>
<evidence type="ECO:0000256" key="4">
    <source>
        <dbReference type="ARBA" id="ARBA00022989"/>
    </source>
</evidence>
<dbReference type="InterPro" id="IPR009311">
    <property type="entry name" value="IFI6/IFI27-like"/>
</dbReference>
<reference evidence="8" key="1">
    <citation type="journal article" date="2017" name="bioRxiv">
        <title>Conservation of a gene cluster reveals novel cercosporin biosynthetic mechanisms and extends production to the genus Colletotrichum.</title>
        <authorList>
            <person name="de Jonge R."/>
            <person name="Ebert M.K."/>
            <person name="Huitt-Roehl C.R."/>
            <person name="Pal P."/>
            <person name="Suttle J.C."/>
            <person name="Spanner R.E."/>
            <person name="Neubauer J.D."/>
            <person name="Jurick W.M.II."/>
            <person name="Stott K.A."/>
            <person name="Secor G.A."/>
            <person name="Thomma B.P.H.J."/>
            <person name="Van de Peer Y."/>
            <person name="Townsend C.A."/>
            <person name="Bolton M.D."/>
        </authorList>
    </citation>
    <scope>NUCLEOTIDE SEQUENCE [LARGE SCALE GENOMIC DNA]</scope>
    <source>
        <strain evidence="8">CBS538.71</strain>
    </source>
</reference>
<comment type="caution">
    <text evidence="7">The sequence shown here is derived from an EMBL/GenBank/DDBJ whole genome shotgun (WGS) entry which is preliminary data.</text>
</comment>
<keyword evidence="4 6" id="KW-1133">Transmembrane helix</keyword>
<evidence type="ECO:0000256" key="3">
    <source>
        <dbReference type="ARBA" id="ARBA00022692"/>
    </source>
</evidence>
<dbReference type="InterPro" id="IPR038213">
    <property type="entry name" value="IFI6/IFI27-like_sf"/>
</dbReference>
<dbReference type="EMBL" id="PNEN01000270">
    <property type="protein sequence ID" value="PPJ60460.1"/>
    <property type="molecule type" value="Genomic_DNA"/>
</dbReference>
<comment type="similarity">
    <text evidence="2">Belongs to the IFI6/IFI27 family.</text>
</comment>
<dbReference type="GO" id="GO:0016020">
    <property type="term" value="C:membrane"/>
    <property type="evidence" value="ECO:0007669"/>
    <property type="project" value="UniProtKB-SubCell"/>
</dbReference>
<feature type="transmembrane region" description="Helical" evidence="6">
    <location>
        <begin position="129"/>
        <end position="147"/>
    </location>
</feature>
<dbReference type="Pfam" id="PF06140">
    <property type="entry name" value="Ifi-6-16"/>
    <property type="match status" value="1"/>
</dbReference>
<evidence type="ECO:0000256" key="2">
    <source>
        <dbReference type="ARBA" id="ARBA00007262"/>
    </source>
</evidence>
<accession>A0A2S6CL84</accession>
<dbReference type="AlphaFoldDB" id="A0A2S6CL84"/>
<dbReference type="OrthoDB" id="440424at2759"/>
<gene>
    <name evidence="7" type="ORF">CBER1_11685</name>
</gene>
<evidence type="ECO:0000313" key="8">
    <source>
        <dbReference type="Proteomes" id="UP000237631"/>
    </source>
</evidence>
<evidence type="ECO:0000256" key="5">
    <source>
        <dbReference type="ARBA" id="ARBA00023136"/>
    </source>
</evidence>
<proteinExistence type="inferred from homology"/>
<keyword evidence="8" id="KW-1185">Reference proteome</keyword>